<keyword evidence="11" id="KW-0413">Isomerase</keyword>
<organism evidence="18 19">
    <name type="scientific">Pedococcus aerophilus</name>
    <dbReference type="NCBI Taxonomy" id="436356"/>
    <lineage>
        <taxon>Bacteria</taxon>
        <taxon>Bacillati</taxon>
        <taxon>Actinomycetota</taxon>
        <taxon>Actinomycetes</taxon>
        <taxon>Micrococcales</taxon>
        <taxon>Intrasporangiaceae</taxon>
        <taxon>Pedococcus</taxon>
    </lineage>
</organism>
<accession>A0ABN3UIS5</accession>
<dbReference type="InterPro" id="IPR038726">
    <property type="entry name" value="PDDEXK_AddAB-type"/>
</dbReference>
<dbReference type="SUPFAM" id="SSF52540">
    <property type="entry name" value="P-loop containing nucleoside triphosphate hydrolases"/>
    <property type="match status" value="1"/>
</dbReference>
<dbReference type="Pfam" id="PF12705">
    <property type="entry name" value="PDDEXK_1"/>
    <property type="match status" value="1"/>
</dbReference>
<evidence type="ECO:0000256" key="12">
    <source>
        <dbReference type="ARBA" id="ARBA00034617"/>
    </source>
</evidence>
<evidence type="ECO:0000256" key="4">
    <source>
        <dbReference type="ARBA" id="ARBA00022763"/>
    </source>
</evidence>
<dbReference type="InterPro" id="IPR013986">
    <property type="entry name" value="DExx_box_DNA_helicase_dom_sf"/>
</dbReference>
<evidence type="ECO:0000259" key="16">
    <source>
        <dbReference type="PROSITE" id="PS51198"/>
    </source>
</evidence>
<evidence type="ECO:0000256" key="1">
    <source>
        <dbReference type="ARBA" id="ARBA00009922"/>
    </source>
</evidence>
<comment type="caution">
    <text evidence="18">The sequence shown here is derived from an EMBL/GenBank/DDBJ whole genome shotgun (WGS) entry which is preliminary data.</text>
</comment>
<evidence type="ECO:0000256" key="6">
    <source>
        <dbReference type="ARBA" id="ARBA00022806"/>
    </source>
</evidence>
<dbReference type="Proteomes" id="UP001501326">
    <property type="component" value="Unassembled WGS sequence"/>
</dbReference>
<evidence type="ECO:0000256" key="2">
    <source>
        <dbReference type="ARBA" id="ARBA00022722"/>
    </source>
</evidence>
<comment type="similarity">
    <text evidence="1">Belongs to the helicase family. UvrD subfamily.</text>
</comment>
<dbReference type="InterPro" id="IPR000212">
    <property type="entry name" value="DNA_helicase_UvrD/REP"/>
</dbReference>
<protein>
    <recommendedName>
        <fullName evidence="13">DNA 3'-5' helicase</fullName>
        <ecNumber evidence="13">5.6.2.4</ecNumber>
    </recommendedName>
</protein>
<keyword evidence="3 15" id="KW-0547">Nucleotide-binding</keyword>
<dbReference type="PROSITE" id="PS51217">
    <property type="entry name" value="UVRD_HELICASE_CTER"/>
    <property type="match status" value="1"/>
</dbReference>
<evidence type="ECO:0000256" key="7">
    <source>
        <dbReference type="ARBA" id="ARBA00022839"/>
    </source>
</evidence>
<dbReference type="GO" id="GO:0004386">
    <property type="term" value="F:helicase activity"/>
    <property type="evidence" value="ECO:0007669"/>
    <property type="project" value="UniProtKB-KW"/>
</dbReference>
<evidence type="ECO:0000256" key="8">
    <source>
        <dbReference type="ARBA" id="ARBA00022840"/>
    </source>
</evidence>
<dbReference type="InterPro" id="IPR014017">
    <property type="entry name" value="DNA_helicase_UvrD-like_C"/>
</dbReference>
<evidence type="ECO:0000256" key="9">
    <source>
        <dbReference type="ARBA" id="ARBA00023125"/>
    </source>
</evidence>
<comment type="catalytic activity">
    <reaction evidence="14">
        <text>ATP + H2O = ADP + phosphate + H(+)</text>
        <dbReference type="Rhea" id="RHEA:13065"/>
        <dbReference type="ChEBI" id="CHEBI:15377"/>
        <dbReference type="ChEBI" id="CHEBI:15378"/>
        <dbReference type="ChEBI" id="CHEBI:30616"/>
        <dbReference type="ChEBI" id="CHEBI:43474"/>
        <dbReference type="ChEBI" id="CHEBI:456216"/>
        <dbReference type="EC" id="5.6.2.4"/>
    </reaction>
</comment>
<feature type="domain" description="UvrD-like helicase C-terminal" evidence="17">
    <location>
        <begin position="320"/>
        <end position="642"/>
    </location>
</feature>
<dbReference type="PANTHER" id="PTHR11070">
    <property type="entry name" value="UVRD / RECB / PCRA DNA HELICASE FAMILY MEMBER"/>
    <property type="match status" value="1"/>
</dbReference>
<evidence type="ECO:0000256" key="10">
    <source>
        <dbReference type="ARBA" id="ARBA00023204"/>
    </source>
</evidence>
<dbReference type="InterPro" id="IPR027417">
    <property type="entry name" value="P-loop_NTPase"/>
</dbReference>
<evidence type="ECO:0000256" key="13">
    <source>
        <dbReference type="ARBA" id="ARBA00034808"/>
    </source>
</evidence>
<feature type="domain" description="UvrD-like helicase ATP-binding" evidence="16">
    <location>
        <begin position="15"/>
        <end position="320"/>
    </location>
</feature>
<keyword evidence="7" id="KW-0269">Exonuclease</keyword>
<dbReference type="Gene3D" id="1.10.10.160">
    <property type="match status" value="1"/>
</dbReference>
<dbReference type="RefSeq" id="WP_344191222.1">
    <property type="nucleotide sequence ID" value="NZ_BAAARN010000001.1"/>
</dbReference>
<dbReference type="PROSITE" id="PS51198">
    <property type="entry name" value="UVRD_HELICASE_ATP_BIND"/>
    <property type="match status" value="1"/>
</dbReference>
<proteinExistence type="inferred from homology"/>
<dbReference type="EMBL" id="BAAARN010000001">
    <property type="protein sequence ID" value="GAA2733681.1"/>
    <property type="molecule type" value="Genomic_DNA"/>
</dbReference>
<dbReference type="Gene3D" id="3.90.320.10">
    <property type="match status" value="1"/>
</dbReference>
<dbReference type="Gene3D" id="1.10.486.10">
    <property type="entry name" value="PCRA, domain 4"/>
    <property type="match status" value="1"/>
</dbReference>
<name>A0ABN3UIS5_9MICO</name>
<evidence type="ECO:0000256" key="5">
    <source>
        <dbReference type="ARBA" id="ARBA00022801"/>
    </source>
</evidence>
<evidence type="ECO:0000256" key="15">
    <source>
        <dbReference type="PROSITE-ProRule" id="PRU00560"/>
    </source>
</evidence>
<dbReference type="InterPro" id="IPR014016">
    <property type="entry name" value="UvrD-like_ATP-bd"/>
</dbReference>
<keyword evidence="6 15" id="KW-0347">Helicase</keyword>
<dbReference type="Pfam" id="PF00580">
    <property type="entry name" value="UvrD-helicase"/>
    <property type="match status" value="1"/>
</dbReference>
<keyword evidence="19" id="KW-1185">Reference proteome</keyword>
<evidence type="ECO:0000256" key="3">
    <source>
        <dbReference type="ARBA" id="ARBA00022741"/>
    </source>
</evidence>
<evidence type="ECO:0000313" key="18">
    <source>
        <dbReference type="EMBL" id="GAA2733681.1"/>
    </source>
</evidence>
<reference evidence="18 19" key="1">
    <citation type="journal article" date="2019" name="Int. J. Syst. Evol. Microbiol.">
        <title>The Global Catalogue of Microorganisms (GCM) 10K type strain sequencing project: providing services to taxonomists for standard genome sequencing and annotation.</title>
        <authorList>
            <consortium name="The Broad Institute Genomics Platform"/>
            <consortium name="The Broad Institute Genome Sequencing Center for Infectious Disease"/>
            <person name="Wu L."/>
            <person name="Ma J."/>
        </authorList>
    </citation>
    <scope>NUCLEOTIDE SEQUENCE [LARGE SCALE GENOMIC DNA]</scope>
    <source>
        <strain evidence="18 19">JCM 16378</strain>
    </source>
</reference>
<comment type="catalytic activity">
    <reaction evidence="12">
        <text>Couples ATP hydrolysis with the unwinding of duplex DNA by translocating in the 3'-5' direction.</text>
        <dbReference type="EC" id="5.6.2.4"/>
    </reaction>
</comment>
<keyword evidence="4" id="KW-0227">DNA damage</keyword>
<keyword evidence="9" id="KW-0238">DNA-binding</keyword>
<dbReference type="PANTHER" id="PTHR11070:SF59">
    <property type="entry name" value="DNA 3'-5' HELICASE"/>
    <property type="match status" value="1"/>
</dbReference>
<keyword evidence="5 15" id="KW-0378">Hydrolase</keyword>
<feature type="binding site" evidence="15">
    <location>
        <begin position="36"/>
        <end position="43"/>
    </location>
    <ligand>
        <name>ATP</name>
        <dbReference type="ChEBI" id="CHEBI:30616"/>
    </ligand>
</feature>
<dbReference type="Gene3D" id="3.40.50.300">
    <property type="entry name" value="P-loop containing nucleotide triphosphate hydrolases"/>
    <property type="match status" value="3"/>
</dbReference>
<dbReference type="InterPro" id="IPR011604">
    <property type="entry name" value="PDDEXK-like_dom_sf"/>
</dbReference>
<gene>
    <name evidence="18" type="ORF">GCM10009867_12170</name>
</gene>
<dbReference type="EC" id="5.6.2.4" evidence="13"/>
<keyword evidence="2" id="KW-0540">Nuclease</keyword>
<sequence length="1065" mass="112710">MLTLRRAPSLVVDAPALDEVQQQAVAHRGGVLRVLGGPGTGKTTTAIEAVVARVHAGEVTPDQCLVLTSSRVGAGSLRERVTARLGRTSTEPLARTHQAFGFGILRQAAALRGDPAPRLLSGPEQDVILRDLLAGHAADDGGLLAGRTPAPAWPEALHAALTTRGFRAELRDLLMRAVELDLEPPDLVRLGVEHERPEWVAAASVLDEYDEVTAFSAPGAYDPAWILGAAADLLAEDPEALDRLRRSLRLVVVDDAQELTSAATRLLRTVVAPGIDVVLLGDPDSAVQTFRGADPRYLADGWTALGDGPTLVLPTAHRLPSAVQAAAGRVAPKIGALGGGSQRGAAPGRSGGQVDVRLLRAVSQEASFVASELREAHLRHGVPWSQMAVIVRGQGRTATLRRVLMSAGVPVAGSATDLPVRDEVAVRPLLTLLEVVLGIVRVDLAQGSAPVIEPQVAVDALLSPIGGADAVGLRRLRRALRRVELGAGGSRTSDELLAEALTVPGSLVELGPEGGPARRVARTIAAGVKAARGSEEDGVWRWEAGVSAESVLWEMWAATGLAPEWQAAALSGGPGAGRADRDLDAVVGLFDAAAKFVDRLPQAGPEAFLAHIGSQDIPGDTLVARSPVGEAVTITTPQAAAGREWALVFVTGVQEGVWPDLRLRGSLLGSERLVDVVAGRTSTFRAAQAAVRYDETRLLLVALTRATDRVVMTAVRSDDEQPSVYLDVVDPDTITEEGDRPFADVARTMTLPTLVGELRRHLLSEDEQTRRTAVAALARLTHERVPGADPGQWWVMRSVSDERPLRTADQLVRVSPSKVESFGKCSLRWLLGSVGGDGPSVGAADIGTLVHDIAAELGDVTAEEMVAEVDARWARLGMPAGWVSDRKRVEAHEMVRRLARYFDEARSHGWVRLGAELDMKVTLGRAVLTGKVDRLEEVTVPGGGPTGLRVIDYKTGSSKPRNDEIDRHPQLGAYQLGVERGAFGQLGTTSVGAALLQVGKAALVKTTLQTQKPLTEDDEPDWAADLVAQTADGMAGATFVASVGEWCKQCQVRSSCPAQPEGKVL</sequence>
<keyword evidence="8 15" id="KW-0067">ATP-binding</keyword>
<keyword evidence="10" id="KW-0234">DNA repair</keyword>
<evidence type="ECO:0000313" key="19">
    <source>
        <dbReference type="Proteomes" id="UP001501326"/>
    </source>
</evidence>
<evidence type="ECO:0000256" key="14">
    <source>
        <dbReference type="ARBA" id="ARBA00048988"/>
    </source>
</evidence>
<evidence type="ECO:0000256" key="11">
    <source>
        <dbReference type="ARBA" id="ARBA00023235"/>
    </source>
</evidence>
<evidence type="ECO:0000259" key="17">
    <source>
        <dbReference type="PROSITE" id="PS51217"/>
    </source>
</evidence>